<accession>A0AAV6HHS0</accession>
<comment type="caution">
    <text evidence="1">The sequence shown here is derived from an EMBL/GenBank/DDBJ whole genome shotgun (WGS) entry which is preliminary data.</text>
</comment>
<dbReference type="PANTHER" id="PTHR34914:SF1">
    <property type="entry name" value="LYMPHOCYTE EXPANSION MOLECULE"/>
    <property type="match status" value="1"/>
</dbReference>
<evidence type="ECO:0000313" key="2">
    <source>
        <dbReference type="Proteomes" id="UP000823561"/>
    </source>
</evidence>
<dbReference type="PANTHER" id="PTHR34914">
    <property type="entry name" value="LYMPHOCYTE EXPANSION MOLECULE"/>
    <property type="match status" value="1"/>
</dbReference>
<gene>
    <name evidence="1" type="ORF">AALO_G00018390</name>
</gene>
<name>A0AAV6HHS0_9TELE</name>
<sequence length="408" mass="45492">MAQKQFKGAPFGTQSARFDVSGVHPKTKQIGTFTETPYCKRFTDDLVSSLGPGKYEVDAGDLSRCAVQSGTAGQVWRKQLGANMPHILHRRVWTIQCQLRDALGPGKYNLKSFTDVLKEKPSSVRGVCDSREDRFKEYMKKCPAGPGSYGKGGIPSSLLDERRARPTGSCAIMDFNAGVERFPERPVDCGLYPGTYKMKSFTELILQHHVGKKGPYEIFTGRRDKPINSGYFAAPRTATVNPGQFFLPPMFGDGLKKQRQHGKFGQMERFPTVPSERIYHSTLAQRPEPANQPGPGSSDYMIAPLSRVENSNPPPFFSPTRRFGPMLGKPMQGNSCIVGPGRYNICQKVSKNHKKGSTAFKSQTKRYLDNIDQDIFGQEKLRPFNIPAEQRPYHRHPDEAVTCSTAAF</sequence>
<organism evidence="1 2">
    <name type="scientific">Alosa alosa</name>
    <name type="common">allis shad</name>
    <dbReference type="NCBI Taxonomy" id="278164"/>
    <lineage>
        <taxon>Eukaryota</taxon>
        <taxon>Metazoa</taxon>
        <taxon>Chordata</taxon>
        <taxon>Craniata</taxon>
        <taxon>Vertebrata</taxon>
        <taxon>Euteleostomi</taxon>
        <taxon>Actinopterygii</taxon>
        <taxon>Neopterygii</taxon>
        <taxon>Teleostei</taxon>
        <taxon>Clupei</taxon>
        <taxon>Clupeiformes</taxon>
        <taxon>Clupeoidei</taxon>
        <taxon>Clupeidae</taxon>
        <taxon>Alosa</taxon>
    </lineage>
</organism>
<dbReference type="Proteomes" id="UP000823561">
    <property type="component" value="Chromosome 1"/>
</dbReference>
<dbReference type="AlphaFoldDB" id="A0AAV6HHS0"/>
<dbReference type="Pfam" id="PF07004">
    <property type="entry name" value="SHIPPO-rpt"/>
    <property type="match status" value="1"/>
</dbReference>
<evidence type="ECO:0008006" key="3">
    <source>
        <dbReference type="Google" id="ProtNLM"/>
    </source>
</evidence>
<protein>
    <recommendedName>
        <fullName evidence="3">Lymphocyte expansion molecule</fullName>
    </recommendedName>
</protein>
<reference evidence="1 2" key="1">
    <citation type="submission" date="2020-10" db="EMBL/GenBank/DDBJ databases">
        <title>Chromosome-scale genome assembly of the Allis shad, Alosa alosa.</title>
        <authorList>
            <person name="Margot Z."/>
            <person name="Christophe K."/>
            <person name="Cabau C."/>
            <person name="Louis A."/>
            <person name="Berthelot C."/>
            <person name="Parey E."/>
            <person name="Roest Crollius H."/>
            <person name="Montfort J."/>
            <person name="Robinson-Rechavi M."/>
            <person name="Bucao C."/>
            <person name="Bouchez O."/>
            <person name="Gislard M."/>
            <person name="Lluch J."/>
            <person name="Milhes M."/>
            <person name="Lampietro C."/>
            <person name="Lopez Roques C."/>
            <person name="Donnadieu C."/>
            <person name="Braasch I."/>
            <person name="Desvignes T."/>
            <person name="Postlethwait J."/>
            <person name="Bobe J."/>
            <person name="Guiguen Y."/>
        </authorList>
    </citation>
    <scope>NUCLEOTIDE SEQUENCE [LARGE SCALE GENOMIC DNA]</scope>
    <source>
        <strain evidence="1">M-15738</strain>
        <tissue evidence="1">Blood</tissue>
    </source>
</reference>
<evidence type="ECO:0000313" key="1">
    <source>
        <dbReference type="EMBL" id="KAG5286753.1"/>
    </source>
</evidence>
<dbReference type="EMBL" id="JADWDJ010000001">
    <property type="protein sequence ID" value="KAG5286753.1"/>
    <property type="molecule type" value="Genomic_DNA"/>
</dbReference>
<dbReference type="InterPro" id="IPR010736">
    <property type="entry name" value="SHIPPO-rpt"/>
</dbReference>
<keyword evidence="2" id="KW-1185">Reference proteome</keyword>
<proteinExistence type="predicted"/>
<dbReference type="InterPro" id="IPR033557">
    <property type="entry name" value="CIMAP2"/>
</dbReference>